<gene>
    <name evidence="2" type="ORF">RSOLAG22IIIB_13935</name>
</gene>
<evidence type="ECO:0000313" key="2">
    <source>
        <dbReference type="EMBL" id="CUA69197.1"/>
    </source>
</evidence>
<evidence type="ECO:0000313" key="3">
    <source>
        <dbReference type="Proteomes" id="UP000044841"/>
    </source>
</evidence>
<sequence>MTAFAGFYVMNSNPNRRPGAFGETAAQDLIIEALREQKVEDYFYVQIVPVPPSEPDYEEDALGMMLVRRKEKKRAYIAQRLDSTCDLAGRKIIKQYFGLEVSVWKTLWFNEESSEAPYEAEFLKPVASTKKGKAKKPRNKTKDNVTAGRKHATGGEEGGESGNQVGKGAKEDKGDNEGAQVEYGKVEVEGQETKL</sequence>
<reference evidence="2 3" key="1">
    <citation type="submission" date="2015-07" db="EMBL/GenBank/DDBJ databases">
        <authorList>
            <person name="Noorani M."/>
        </authorList>
    </citation>
    <scope>NUCLEOTIDE SEQUENCE [LARGE SCALE GENOMIC DNA]</scope>
    <source>
        <strain evidence="2">BBA 69670</strain>
    </source>
</reference>
<feature type="region of interest" description="Disordered" evidence="1">
    <location>
        <begin position="129"/>
        <end position="195"/>
    </location>
</feature>
<name>A0A0K6FSX3_9AGAM</name>
<keyword evidence="3" id="KW-1185">Reference proteome</keyword>
<feature type="compositionally biased region" description="Basic and acidic residues" evidence="1">
    <location>
        <begin position="184"/>
        <end position="195"/>
    </location>
</feature>
<dbReference type="Proteomes" id="UP000044841">
    <property type="component" value="Unassembled WGS sequence"/>
</dbReference>
<evidence type="ECO:0000256" key="1">
    <source>
        <dbReference type="SAM" id="MobiDB-lite"/>
    </source>
</evidence>
<proteinExistence type="predicted"/>
<dbReference type="AlphaFoldDB" id="A0A0K6FSX3"/>
<dbReference type="EMBL" id="CYGV01000683">
    <property type="protein sequence ID" value="CUA69197.1"/>
    <property type="molecule type" value="Genomic_DNA"/>
</dbReference>
<feature type="compositionally biased region" description="Basic residues" evidence="1">
    <location>
        <begin position="130"/>
        <end position="139"/>
    </location>
</feature>
<accession>A0A0K6FSX3</accession>
<protein>
    <submittedName>
        <fullName evidence="2">Uncharacterized protein</fullName>
    </submittedName>
</protein>
<organism evidence="2 3">
    <name type="scientific">Rhizoctonia solani</name>
    <dbReference type="NCBI Taxonomy" id="456999"/>
    <lineage>
        <taxon>Eukaryota</taxon>
        <taxon>Fungi</taxon>
        <taxon>Dikarya</taxon>
        <taxon>Basidiomycota</taxon>
        <taxon>Agaricomycotina</taxon>
        <taxon>Agaricomycetes</taxon>
        <taxon>Cantharellales</taxon>
        <taxon>Ceratobasidiaceae</taxon>
        <taxon>Rhizoctonia</taxon>
    </lineage>
</organism>